<reference evidence="5 6" key="1">
    <citation type="submission" date="2022-04" db="EMBL/GenBank/DDBJ databases">
        <title>The arsenic-methylating capacity of Chitinophaga filiformis YT5 during chitin decomposition.</title>
        <authorList>
            <person name="Chen G."/>
            <person name="Liang Y."/>
        </authorList>
    </citation>
    <scope>NUCLEOTIDE SEQUENCE [LARGE SCALE GENOMIC DNA]</scope>
    <source>
        <strain evidence="5 6">YT5</strain>
    </source>
</reference>
<dbReference type="CDD" id="cd19531">
    <property type="entry name" value="LCL_NRPS-like"/>
    <property type="match status" value="2"/>
</dbReference>
<dbReference type="CDD" id="cd05930">
    <property type="entry name" value="A_NRPS"/>
    <property type="match status" value="2"/>
</dbReference>
<dbReference type="Gene3D" id="2.30.38.10">
    <property type="entry name" value="Luciferase, Domain 3"/>
    <property type="match status" value="2"/>
</dbReference>
<dbReference type="InterPro" id="IPR023213">
    <property type="entry name" value="CAT-like_dom_sf"/>
</dbReference>
<dbReference type="InterPro" id="IPR006162">
    <property type="entry name" value="Ppantetheine_attach_site"/>
</dbReference>
<accession>A0ABY4I250</accession>
<dbReference type="NCBIfam" id="TIGR01733">
    <property type="entry name" value="AA-adenyl-dom"/>
    <property type="match status" value="2"/>
</dbReference>
<dbReference type="SMART" id="SM00823">
    <property type="entry name" value="PKS_PP"/>
    <property type="match status" value="2"/>
</dbReference>
<evidence type="ECO:0000313" key="6">
    <source>
        <dbReference type="Proteomes" id="UP000830198"/>
    </source>
</evidence>
<name>A0ABY4I250_CHIFI</name>
<dbReference type="RefSeq" id="WP_247811187.1">
    <property type="nucleotide sequence ID" value="NZ_CP095855.1"/>
</dbReference>
<dbReference type="InterPro" id="IPR025110">
    <property type="entry name" value="AMP-bd_C"/>
</dbReference>
<dbReference type="InterPro" id="IPR020845">
    <property type="entry name" value="AMP-binding_CS"/>
</dbReference>
<dbReference type="Gene3D" id="3.30.559.30">
    <property type="entry name" value="Nonribosomal peptide synthetase, condensation domain"/>
    <property type="match status" value="3"/>
</dbReference>
<dbReference type="Gene3D" id="3.30.300.30">
    <property type="match status" value="2"/>
</dbReference>
<dbReference type="PROSITE" id="PS00012">
    <property type="entry name" value="PHOSPHOPANTETHEINE"/>
    <property type="match status" value="2"/>
</dbReference>
<evidence type="ECO:0000259" key="4">
    <source>
        <dbReference type="PROSITE" id="PS50075"/>
    </source>
</evidence>
<dbReference type="SUPFAM" id="SSF47336">
    <property type="entry name" value="ACP-like"/>
    <property type="match status" value="2"/>
</dbReference>
<dbReference type="Pfam" id="PF00501">
    <property type="entry name" value="AMP-binding"/>
    <property type="match status" value="2"/>
</dbReference>
<dbReference type="Pfam" id="PF13193">
    <property type="entry name" value="AMP-binding_C"/>
    <property type="match status" value="2"/>
</dbReference>
<dbReference type="SUPFAM" id="SSF56801">
    <property type="entry name" value="Acetyl-CoA synthetase-like"/>
    <property type="match status" value="2"/>
</dbReference>
<dbReference type="Proteomes" id="UP000830198">
    <property type="component" value="Chromosome"/>
</dbReference>
<dbReference type="Pfam" id="PF00550">
    <property type="entry name" value="PP-binding"/>
    <property type="match status" value="2"/>
</dbReference>
<dbReference type="InterPro" id="IPR000873">
    <property type="entry name" value="AMP-dep_synth/lig_dom"/>
</dbReference>
<gene>
    <name evidence="5" type="ORF">MYF79_28080</name>
</gene>
<feature type="domain" description="Carrier" evidence="4">
    <location>
        <begin position="753"/>
        <end position="828"/>
    </location>
</feature>
<organism evidence="5 6">
    <name type="scientific">Chitinophaga filiformis</name>
    <name type="common">Myxococcus filiformis</name>
    <name type="synonym">Flexibacter filiformis</name>
    <dbReference type="NCBI Taxonomy" id="104663"/>
    <lineage>
        <taxon>Bacteria</taxon>
        <taxon>Pseudomonadati</taxon>
        <taxon>Bacteroidota</taxon>
        <taxon>Chitinophagia</taxon>
        <taxon>Chitinophagales</taxon>
        <taxon>Chitinophagaceae</taxon>
        <taxon>Chitinophaga</taxon>
    </lineage>
</organism>
<keyword evidence="3" id="KW-0597">Phosphoprotein</keyword>
<sequence length="2357" mass="265574">MHDTALSKKYITDYWVAKVLPGENNIVPAEHARKHARYDHIISGKDIQYIVSRTKGNPLSEFVIYHSLYHSLLRKYFPAYQNIIVTPDIEHGSFCALKERYLYFKTVTANDNTLRDITGLVKTELQEVLKFKDYDPAVLEQRLAGLGRSLAGNLQYGFSFSPIHPYADLLQVDRIGMHIAVNDQHDLHITLTSDVRDVAPFIADQFLQHFGALLTNLEQHINTRYDQLSLLSDAERNTILVEFNKTQYPFPEEKTIVDIFEEQVLKTPNATALVYKDKVYTYASLNNAANKLAHYFKTHFSIQPEEIIGLMIPKSDITVIGILAILKAGATYLPIATDYPAHRIRYIIGDSKVKLLLTLSGIEMDAADAGITRINYDLIDLRQEPEQNLDISIRPVHLAYIIYTSGSTGHPKGVMIAHRSNVNMSLDQIRIFSVTQHDKVLLFAPLSFDASISEVFMALYCGAAIIVPDEKMIKDKDVLIRYMKAKEVSVVTFPPSFLDLLSEDDIEGLRCIITAGEAARPAKAVATARKVAYFNAYGPTECAVCVSTYRVGDKDQDSVNIPIGKPIANLSVYILDDSLQPVPIGIIGKIYVAGVGLAREYLGKPEISREKFIANPFAAGERMYDTGDMGRWLKDGNIEFYGRADDQVKIRGHRIEPGEVEDALFRVSKAITQAAVMARTVKGEISLVAYYVSSELIDKAWLRQELMKLLPDYMIPSFFVKIKALPLTPNGKVDKKALPDVSGQDVIRKAYSAPETETEQHLAAIWQEILGLGQVGVTDNFFELGGNSLMITRVGSAIRNDFSIDIPVSTLFANPTIRLLGHYIKQHAVKAVLPHILPQERPEKIPLSFSQERLWLIHQLEGSLSYHLPVVLQLQGKLEKALLEKAFLDLIERHEILRTVIRSEKGEAFQEIITAGNWQLQYIPAFKGAYDTLVEEALQKPFDLAKDYLIRVCLLAISEQEHILIIVMHHMIADGWSMPIFVRELIEYYQAEKEQRIPALQPLAVQYRDYAVWQRKYYSGSLLDGKLAYWKDRLNGMKPLSLPADAERYGARGEGGNTLYFSIEKELTQQLKDLSARENVTLFMTLLTAFKILLYRYSGHEDIAVGIPVANRGQLEIGPLIGFFVNTIVLRSSLDGQISFREMLAKVKETTLEAYNFQDVPFEKVVGNLERDRNFNQADLFQVLFALQNNERVDKWTTGDINFSLLPFVQKTCRFDLAFNITEEAQGLQVAIQYSTELFLSETIDRLFAHYRTLLHDVVRRPEGKSAELTILTKEEQQQLRFTFNNFQNNYPREQTIVTLFEEQALRVPDATAIVFGDRSLTYRKVKEASDRLAHRLVDQGVKKGDMVIICLDDAMEMMLAGILGIMKAGAAYVPVDTDYPAERIDYIIADTQASVAVSNKACTALNHHASLQVLRIDDEVTWDIPAGSPALSLAPDDTLYVIYTSGSTGQPKGVMVTHRNVVDYTFGIFSKTTIKSNGTFGLMSTISTDLGNTVIFSAMLSGGSLHLFPKEMLTNPGRLHQYFKDHIVDCIKIVPSYWKTLETDGALLLPARMIIFGGEELSGAIVRAIHKAAPGLTIINHYGPTETTIGKLLHVVEPGRNYGSVPVGQVFSNSQAYIVDSNFSLCPVGVWGELLIGGDGVAKGYLNREELTRERFIDNIFSGSGRLYRTGDSVRRLADGNIVFKGRIDSQVKIRGYRVEPGEIETVIQKHNGIRQCAVLAKQDVLGNNQLVAYIVTTPHYTRDALHSFLKACLPAYMIPSLYIELEKIPLTSNGKIDRRALPEPQEIHSAASAAVPPRNELERQLVAIWQDLLGRQQIGVTDNFFELGGNSLIAIRLINRIDRQLNRTIGLKDIFNNFDIQGLAAVIEKQKEDGHLVIPKALERNDYELSPNQRRLWMAAQVPGNEASYNISGGLMIEGEVSIPILEQAFRHLVQRHESLRTIFIIDGAGLPRQKILATGLTNFEFASSNEMFSDAAVQQLINRENSIPFELYDQQLFRLKVLALQENKYLLMLIMHHIISDGWSMELLIREWIAVYYALSAGKEPILPFIHLQYRDFSEWENSFLRSEAFENTIAYWKRRLDGEMPVLHLPLSNGRSATTSSAGKGFVFSVDLSLYEAVKELAVEKRTSLFSVLLTAFNVLLYHVSHQRQIMLGTSVAGRRHSDLEPVVGFFVNTIVLKTSIDPSEKFATLLERSSKELLEDFAHQDMPFEELVNHLSYERQPGLNPFFQARFVLNNDGDDAFRKLEQEQLKVARVVPGEINSKFDLSLVMRSGQKQLSGTVEYRSALFKEEVIQLIVAAYIQCLEAVTKDPDSTVSDLDTYTPAYKKQMVDHKKGLQQDLLKKMQHFNKAKIK</sequence>
<dbReference type="InterPro" id="IPR045851">
    <property type="entry name" value="AMP-bd_C_sf"/>
</dbReference>
<dbReference type="EMBL" id="CP095855">
    <property type="protein sequence ID" value="UPK68821.1"/>
    <property type="molecule type" value="Genomic_DNA"/>
</dbReference>
<dbReference type="Gene3D" id="1.10.1200.10">
    <property type="entry name" value="ACP-like"/>
    <property type="match status" value="2"/>
</dbReference>
<feature type="domain" description="Carrier" evidence="4">
    <location>
        <begin position="1798"/>
        <end position="1873"/>
    </location>
</feature>
<keyword evidence="6" id="KW-1185">Reference proteome</keyword>
<protein>
    <submittedName>
        <fullName evidence="5">Amino acid adenylation domain-containing protein</fullName>
    </submittedName>
</protein>
<evidence type="ECO:0000313" key="5">
    <source>
        <dbReference type="EMBL" id="UPK68821.1"/>
    </source>
</evidence>
<dbReference type="Pfam" id="PF00668">
    <property type="entry name" value="Condensation"/>
    <property type="match status" value="2"/>
</dbReference>
<dbReference type="Gene3D" id="3.40.50.980">
    <property type="match status" value="4"/>
</dbReference>
<evidence type="ECO:0000256" key="1">
    <source>
        <dbReference type="ARBA" id="ARBA00001957"/>
    </source>
</evidence>
<evidence type="ECO:0000256" key="3">
    <source>
        <dbReference type="ARBA" id="ARBA00022553"/>
    </source>
</evidence>
<dbReference type="PANTHER" id="PTHR45527:SF1">
    <property type="entry name" value="FATTY ACID SYNTHASE"/>
    <property type="match status" value="1"/>
</dbReference>
<dbReference type="PROSITE" id="PS50075">
    <property type="entry name" value="CARRIER"/>
    <property type="match status" value="2"/>
</dbReference>
<dbReference type="PROSITE" id="PS00455">
    <property type="entry name" value="AMP_BINDING"/>
    <property type="match status" value="2"/>
</dbReference>
<keyword evidence="2" id="KW-0596">Phosphopantetheine</keyword>
<dbReference type="Gene3D" id="3.30.559.10">
    <property type="entry name" value="Chloramphenicol acetyltransferase-like domain"/>
    <property type="match status" value="2"/>
</dbReference>
<proteinExistence type="predicted"/>
<dbReference type="InterPro" id="IPR010071">
    <property type="entry name" value="AA_adenyl_dom"/>
</dbReference>
<dbReference type="InterPro" id="IPR036736">
    <property type="entry name" value="ACP-like_sf"/>
</dbReference>
<dbReference type="InterPro" id="IPR009081">
    <property type="entry name" value="PP-bd_ACP"/>
</dbReference>
<evidence type="ECO:0000256" key="2">
    <source>
        <dbReference type="ARBA" id="ARBA00022450"/>
    </source>
</evidence>
<dbReference type="InterPro" id="IPR001242">
    <property type="entry name" value="Condensation_dom"/>
</dbReference>
<dbReference type="SUPFAM" id="SSF52777">
    <property type="entry name" value="CoA-dependent acyltransferases"/>
    <property type="match status" value="4"/>
</dbReference>
<dbReference type="InterPro" id="IPR020806">
    <property type="entry name" value="PKS_PP-bd"/>
</dbReference>
<dbReference type="NCBIfam" id="NF003417">
    <property type="entry name" value="PRK04813.1"/>
    <property type="match status" value="2"/>
</dbReference>
<dbReference type="PANTHER" id="PTHR45527">
    <property type="entry name" value="NONRIBOSOMAL PEPTIDE SYNTHETASE"/>
    <property type="match status" value="1"/>
</dbReference>
<comment type="cofactor">
    <cofactor evidence="1">
        <name>pantetheine 4'-phosphate</name>
        <dbReference type="ChEBI" id="CHEBI:47942"/>
    </cofactor>
</comment>